<reference evidence="3" key="1">
    <citation type="submission" date="2020-01" db="EMBL/GenBank/DDBJ databases">
        <authorList>
            <person name="Feng Z.H.Z."/>
        </authorList>
    </citation>
    <scope>NUCLEOTIDE SEQUENCE</scope>
    <source>
        <strain evidence="3">CBS107.38</strain>
    </source>
</reference>
<dbReference type="AlphaFoldDB" id="A0A8H7BBK0"/>
<dbReference type="Pfam" id="PF22685">
    <property type="entry name" value="Gal80p_C-like"/>
    <property type="match status" value="1"/>
</dbReference>
<accession>A0A8H7BBK0</accession>
<dbReference type="GO" id="GO:0000166">
    <property type="term" value="F:nucleotide binding"/>
    <property type="evidence" value="ECO:0007669"/>
    <property type="project" value="InterPro"/>
</dbReference>
<dbReference type="GeneID" id="62198461"/>
<dbReference type="SUPFAM" id="SSF55347">
    <property type="entry name" value="Glyceraldehyde-3-phosphate dehydrogenase-like, C-terminal domain"/>
    <property type="match status" value="1"/>
</dbReference>
<sequence>IDFPEPSSSDDTTILDEKQINLDPNKMVIKVGLIGLSSVTTNVSASPGDSWAASAHLPYLLASPHYEILALCNSSVKSAQTAAQRYNLPSSVKAYGSSEDLAKDPDVDLVVCSVRVDRHHQLMMPVIKAGKDVYVEWPLASNLTQATEMYTAAQKSGSKTIVGLQSRSNPYIQKIKELVANKTVGELLSSTQEFTLGWVGDVEPPTVEYFTKKESGGNFLTILFGHTADPVFHALGGLEELSALLTTRWPRTKLLHADGSFNRMIQRDTPDHVMLQGTLKNNGAPISMTARSGKGFKDSPNLVWRVFGTKGEIRLTSAAMLTLALGGEKIEVFDHEKDTVEVVNVEYAEAVKDLSPFAKDIGMLYEGFVKGWGVEEGFVDFEQAVGMHKIIDCIEKSSEERRYKKIAV</sequence>
<dbReference type="SUPFAM" id="SSF51735">
    <property type="entry name" value="NAD(P)-binding Rossmann-fold domains"/>
    <property type="match status" value="1"/>
</dbReference>
<dbReference type="RefSeq" id="XP_038791139.1">
    <property type="nucleotide sequence ID" value="XM_038925283.1"/>
</dbReference>
<evidence type="ECO:0000313" key="3">
    <source>
        <dbReference type="EMBL" id="KAF7681260.1"/>
    </source>
</evidence>
<evidence type="ECO:0008006" key="5">
    <source>
        <dbReference type="Google" id="ProtNLM"/>
    </source>
</evidence>
<feature type="domain" description="Gfo/Idh/MocA-like oxidoreductase N-terminal" evidence="1">
    <location>
        <begin position="51"/>
        <end position="163"/>
    </location>
</feature>
<proteinExistence type="predicted"/>
<protein>
    <recommendedName>
        <fullName evidence="5">Oxidoreductase</fullName>
    </recommendedName>
</protein>
<evidence type="ECO:0000259" key="1">
    <source>
        <dbReference type="Pfam" id="PF01408"/>
    </source>
</evidence>
<feature type="domain" description="Gal80p-like C-terminal" evidence="2">
    <location>
        <begin position="170"/>
        <end position="317"/>
    </location>
</feature>
<dbReference type="Gene3D" id="3.40.50.720">
    <property type="entry name" value="NAD(P)-binding Rossmann-like Domain"/>
    <property type="match status" value="1"/>
</dbReference>
<comment type="caution">
    <text evidence="3">The sequence shown here is derived from an EMBL/GenBank/DDBJ whole genome shotgun (WGS) entry which is preliminary data.</text>
</comment>
<evidence type="ECO:0000313" key="4">
    <source>
        <dbReference type="Proteomes" id="UP000596902"/>
    </source>
</evidence>
<organism evidence="3 4">
    <name type="scientific">Alternaria burnsii</name>
    <dbReference type="NCBI Taxonomy" id="1187904"/>
    <lineage>
        <taxon>Eukaryota</taxon>
        <taxon>Fungi</taxon>
        <taxon>Dikarya</taxon>
        <taxon>Ascomycota</taxon>
        <taxon>Pezizomycotina</taxon>
        <taxon>Dothideomycetes</taxon>
        <taxon>Pleosporomycetidae</taxon>
        <taxon>Pleosporales</taxon>
        <taxon>Pleosporineae</taxon>
        <taxon>Pleosporaceae</taxon>
        <taxon>Alternaria</taxon>
        <taxon>Alternaria sect. Alternaria</taxon>
    </lineage>
</organism>
<evidence type="ECO:0000259" key="2">
    <source>
        <dbReference type="Pfam" id="PF22685"/>
    </source>
</evidence>
<dbReference type="EMBL" id="JAAABM010000001">
    <property type="protein sequence ID" value="KAF7681260.1"/>
    <property type="molecule type" value="Genomic_DNA"/>
</dbReference>
<dbReference type="PANTHER" id="PTHR43708:SF1">
    <property type="entry name" value="GALACTOSE_LACTOSE METABOLISM REGULATORY PROTEIN GAL80"/>
    <property type="match status" value="1"/>
</dbReference>
<dbReference type="Pfam" id="PF01408">
    <property type="entry name" value="GFO_IDH_MocA"/>
    <property type="match status" value="1"/>
</dbReference>
<dbReference type="InterPro" id="IPR036291">
    <property type="entry name" value="NAD(P)-bd_dom_sf"/>
</dbReference>
<reference evidence="3" key="2">
    <citation type="submission" date="2020-08" db="EMBL/GenBank/DDBJ databases">
        <title>Draft Genome Sequence of Cumin Blight Pathogen Alternaria burnsii.</title>
        <authorList>
            <person name="Feng Z."/>
        </authorList>
    </citation>
    <scope>NUCLEOTIDE SEQUENCE</scope>
    <source>
        <strain evidence="3">CBS107.38</strain>
    </source>
</reference>
<gene>
    <name evidence="3" type="ORF">GT037_000236</name>
</gene>
<dbReference type="InterPro" id="IPR055080">
    <property type="entry name" value="Gal80p-like_C"/>
</dbReference>
<keyword evidence="4" id="KW-1185">Reference proteome</keyword>
<dbReference type="Gene3D" id="3.30.360.10">
    <property type="entry name" value="Dihydrodipicolinate Reductase, domain 2"/>
    <property type="match status" value="1"/>
</dbReference>
<dbReference type="InterPro" id="IPR051317">
    <property type="entry name" value="Gfo/Idh/MocA_oxidoreduct"/>
</dbReference>
<name>A0A8H7BBK0_9PLEO</name>
<dbReference type="InterPro" id="IPR000683">
    <property type="entry name" value="Gfo/Idh/MocA-like_OxRdtase_N"/>
</dbReference>
<dbReference type="Proteomes" id="UP000596902">
    <property type="component" value="Unassembled WGS sequence"/>
</dbReference>
<feature type="non-terminal residue" evidence="3">
    <location>
        <position position="408"/>
    </location>
</feature>
<dbReference type="PANTHER" id="PTHR43708">
    <property type="entry name" value="CONSERVED EXPRESSED OXIDOREDUCTASE (EUROFUNG)"/>
    <property type="match status" value="1"/>
</dbReference>